<dbReference type="Proteomes" id="UP000661696">
    <property type="component" value="Unassembled WGS sequence"/>
</dbReference>
<protein>
    <submittedName>
        <fullName evidence="1">Helix-turn-helix domain-containing protein</fullName>
    </submittedName>
</protein>
<gene>
    <name evidence="1" type="ORF">JET18_07235</name>
</gene>
<sequence>MKNSSPDYKRIYMEIINENYPKKKKICQSILNKKELSVLDILKLNALIFNKEEKETIKSNQQLRSYDKTAIGEILEFQKNNNLNNSQLALHFKLSRNTITKWKKLFQ</sequence>
<reference evidence="1 2" key="1">
    <citation type="submission" date="2020-12" db="EMBL/GenBank/DDBJ databases">
        <title>Chryseobacterium endoalhailicus sp. nov., isolated from seed of leguminous plant.</title>
        <authorList>
            <person name="Zhang X."/>
        </authorList>
    </citation>
    <scope>NUCLEOTIDE SEQUENCE [LARGE SCALE GENOMIC DNA]</scope>
    <source>
        <strain evidence="1 2">L7</strain>
    </source>
</reference>
<evidence type="ECO:0000313" key="2">
    <source>
        <dbReference type="Proteomes" id="UP000661696"/>
    </source>
</evidence>
<keyword evidence="2" id="KW-1185">Reference proteome</keyword>
<name>A0ABS1QDD6_9FLAO</name>
<dbReference type="EMBL" id="JAELVM010000001">
    <property type="protein sequence ID" value="MBL1220626.1"/>
    <property type="molecule type" value="Genomic_DNA"/>
</dbReference>
<evidence type="ECO:0000313" key="1">
    <source>
        <dbReference type="EMBL" id="MBL1220626.1"/>
    </source>
</evidence>
<dbReference type="RefSeq" id="WP_202089948.1">
    <property type="nucleotide sequence ID" value="NZ_JAELVM010000001.1"/>
</dbReference>
<proteinExistence type="predicted"/>
<organism evidence="1 2">
    <name type="scientific">Chryseobacterium endalhagicum</name>
    <dbReference type="NCBI Taxonomy" id="2797638"/>
    <lineage>
        <taxon>Bacteria</taxon>
        <taxon>Pseudomonadati</taxon>
        <taxon>Bacteroidota</taxon>
        <taxon>Flavobacteriia</taxon>
        <taxon>Flavobacteriales</taxon>
        <taxon>Weeksellaceae</taxon>
        <taxon>Chryseobacterium group</taxon>
        <taxon>Chryseobacterium</taxon>
    </lineage>
</organism>
<comment type="caution">
    <text evidence="1">The sequence shown here is derived from an EMBL/GenBank/DDBJ whole genome shotgun (WGS) entry which is preliminary data.</text>
</comment>
<accession>A0ABS1QDD6</accession>